<evidence type="ECO:0000256" key="4">
    <source>
        <dbReference type="SAM" id="MobiDB-lite"/>
    </source>
</evidence>
<protein>
    <submittedName>
        <fullName evidence="5">RNA guanine-7 methyltransferase activating subunit</fullName>
    </submittedName>
</protein>
<proteinExistence type="inferred from homology"/>
<dbReference type="InterPro" id="IPR028271">
    <property type="entry name" value="RAMAC"/>
</dbReference>
<feature type="compositionally biased region" description="Polar residues" evidence="4">
    <location>
        <begin position="101"/>
        <end position="116"/>
    </location>
</feature>
<reference evidence="5" key="2">
    <citation type="submission" date="2025-08" db="UniProtKB">
        <authorList>
            <consortium name="Ensembl"/>
        </authorList>
    </citation>
    <scope>IDENTIFICATION</scope>
</reference>
<dbReference type="Pfam" id="PF15320">
    <property type="entry name" value="RAM"/>
    <property type="match status" value="1"/>
</dbReference>
<reference evidence="5" key="3">
    <citation type="submission" date="2025-09" db="UniProtKB">
        <authorList>
            <consortium name="Ensembl"/>
        </authorList>
    </citation>
    <scope>IDENTIFICATION</scope>
</reference>
<evidence type="ECO:0000256" key="3">
    <source>
        <dbReference type="ARBA" id="ARBA00034716"/>
    </source>
</evidence>
<keyword evidence="6" id="KW-1185">Reference proteome</keyword>
<dbReference type="PANTHER" id="PTHR48168:SF1">
    <property type="entry name" value="RNA GUANINE-N7 METHYLTRANSFERASE ACTIVATING SUBUNIT-RELATED"/>
    <property type="match status" value="1"/>
</dbReference>
<dbReference type="PANTHER" id="PTHR48168">
    <property type="entry name" value="RNA GUANINE-7 METHYLTRANSFERASE-ACTIVATING SUBUNIT-LIKE (PSEUDOGENE)-RELATED"/>
    <property type="match status" value="1"/>
</dbReference>
<dbReference type="GeneTree" id="ENSGT00390000011190"/>
<comment type="subcellular location">
    <subcellularLocation>
        <location evidence="1">Nucleus</location>
    </subcellularLocation>
</comment>
<dbReference type="Proteomes" id="UP000028760">
    <property type="component" value="Unassembled WGS sequence"/>
</dbReference>
<sequence length="124" mass="14924">RLANRMSDASENTQSYEELFSNRFSLEDSEYQQYVKRPADPPPIVDDWRGRGGGNQRGRDNRYQDRRGYRDRSWGEDRRWRGDRRGQHWHDRDRNWGHGSGYQSGSRGSNQGYNSHNRPHYDRY</sequence>
<feature type="region of interest" description="Disordered" evidence="4">
    <location>
        <begin position="34"/>
        <end position="124"/>
    </location>
</feature>
<organism evidence="5 6">
    <name type="scientific">Poecilia formosa</name>
    <name type="common">Amazon molly</name>
    <name type="synonym">Limia formosa</name>
    <dbReference type="NCBI Taxonomy" id="48698"/>
    <lineage>
        <taxon>Eukaryota</taxon>
        <taxon>Metazoa</taxon>
        <taxon>Chordata</taxon>
        <taxon>Craniata</taxon>
        <taxon>Vertebrata</taxon>
        <taxon>Euteleostomi</taxon>
        <taxon>Actinopterygii</taxon>
        <taxon>Neopterygii</taxon>
        <taxon>Teleostei</taxon>
        <taxon>Neoteleostei</taxon>
        <taxon>Acanthomorphata</taxon>
        <taxon>Ovalentaria</taxon>
        <taxon>Atherinomorphae</taxon>
        <taxon>Cyprinodontiformes</taxon>
        <taxon>Poeciliidae</taxon>
        <taxon>Poeciliinae</taxon>
        <taxon>Poecilia</taxon>
    </lineage>
</organism>
<evidence type="ECO:0000313" key="5">
    <source>
        <dbReference type="Ensembl" id="ENSPFOP00000017430.2"/>
    </source>
</evidence>
<feature type="compositionally biased region" description="Basic and acidic residues" evidence="4">
    <location>
        <begin position="57"/>
        <end position="96"/>
    </location>
</feature>
<keyword evidence="2" id="KW-0539">Nucleus</keyword>
<accession>A0A087YHC7</accession>
<comment type="similarity">
    <text evidence="3">Belongs to the RAM family.</text>
</comment>
<dbReference type="eggNOG" id="ENOG502S60Q">
    <property type="taxonomic scope" value="Eukaryota"/>
</dbReference>
<dbReference type="OMA" id="PPIIEEW"/>
<dbReference type="GO" id="GO:0031533">
    <property type="term" value="C:mRNA capping enzyme complex"/>
    <property type="evidence" value="ECO:0007669"/>
    <property type="project" value="InterPro"/>
</dbReference>
<dbReference type="GO" id="GO:0003723">
    <property type="term" value="F:RNA binding"/>
    <property type="evidence" value="ECO:0007669"/>
    <property type="project" value="InterPro"/>
</dbReference>
<dbReference type="AlphaFoldDB" id="A0A087YHC7"/>
<dbReference type="EMBL" id="AYCK01008189">
    <property type="status" value="NOT_ANNOTATED_CDS"/>
    <property type="molecule type" value="Genomic_DNA"/>
</dbReference>
<reference evidence="6" key="1">
    <citation type="submission" date="2013-10" db="EMBL/GenBank/DDBJ databases">
        <authorList>
            <person name="Schartl M."/>
            <person name="Warren W."/>
        </authorList>
    </citation>
    <scope>NUCLEOTIDE SEQUENCE [LARGE SCALE GENOMIC DNA]</scope>
    <source>
        <strain evidence="6">female</strain>
    </source>
</reference>
<evidence type="ECO:0000313" key="6">
    <source>
        <dbReference type="Proteomes" id="UP000028760"/>
    </source>
</evidence>
<dbReference type="GO" id="GO:0106005">
    <property type="term" value="P:RNA 5'-cap (guanine-N7)-methylation"/>
    <property type="evidence" value="ECO:0007669"/>
    <property type="project" value="InterPro"/>
</dbReference>
<name>A0A087YHC7_POEFO</name>
<evidence type="ECO:0000256" key="1">
    <source>
        <dbReference type="ARBA" id="ARBA00004123"/>
    </source>
</evidence>
<dbReference type="Ensembl" id="ENSPFOT00000017452.2">
    <property type="protein sequence ID" value="ENSPFOP00000017430.2"/>
    <property type="gene ID" value="ENSPFOG00000017361.2"/>
</dbReference>
<evidence type="ECO:0000256" key="2">
    <source>
        <dbReference type="ARBA" id="ARBA00023242"/>
    </source>
</evidence>